<dbReference type="PANTHER" id="PTHR43280:SF34">
    <property type="entry name" value="ARAC-FAMILY TRANSCRIPTIONAL REGULATOR"/>
    <property type="match status" value="1"/>
</dbReference>
<dbReference type="EMBL" id="FRCZ01000001">
    <property type="protein sequence ID" value="SHM55392.1"/>
    <property type="molecule type" value="Genomic_DNA"/>
</dbReference>
<organism evidence="5 6">
    <name type="scientific">Gracilibacillus kekensis</name>
    <dbReference type="NCBI Taxonomy" id="1027249"/>
    <lineage>
        <taxon>Bacteria</taxon>
        <taxon>Bacillati</taxon>
        <taxon>Bacillota</taxon>
        <taxon>Bacilli</taxon>
        <taxon>Bacillales</taxon>
        <taxon>Bacillaceae</taxon>
        <taxon>Gracilibacillus</taxon>
    </lineage>
</organism>
<evidence type="ECO:0000313" key="5">
    <source>
        <dbReference type="EMBL" id="SHM55392.1"/>
    </source>
</evidence>
<dbReference type="InterPro" id="IPR018060">
    <property type="entry name" value="HTH_AraC"/>
</dbReference>
<dbReference type="RefSeq" id="WP_073199238.1">
    <property type="nucleotide sequence ID" value="NZ_FRCZ01000001.1"/>
</dbReference>
<evidence type="ECO:0000313" key="6">
    <source>
        <dbReference type="Proteomes" id="UP000184184"/>
    </source>
</evidence>
<dbReference type="OrthoDB" id="247151at2"/>
<dbReference type="InterPro" id="IPR009057">
    <property type="entry name" value="Homeodomain-like_sf"/>
</dbReference>
<dbReference type="PANTHER" id="PTHR43280">
    <property type="entry name" value="ARAC-FAMILY TRANSCRIPTIONAL REGULATOR"/>
    <property type="match status" value="1"/>
</dbReference>
<sequence>MGVFNEGLLRTLFEMTKIPVSIVKYSEQIKSFSNSKLTNPLFESYEEQLLECGIQGQYIQLVDTVYFESLLSIPFMKNDTKYWLIIGPIIHNPPTKSSINRLLKRLDQLFLQEEFEKYLFTLKIESKNQLIESGHMAYFIINGAEINIREELSLVKQKEEPTNNKYYSNYIADVREKSLYHHDPLLERRIYQLVEEGNTAEILPYYKAFQNRGDFQHGLLSRNSEMRSLKNRAIAMITLATRAAIRGGVHPEDAYSLGDVLIQDLEELTSISKVSWYREEILYDFTEMVKRNRKQNFSRKVTLSQEYIYKHIYEPDLSVNSIAKKLEINSKYLSNLFKKEVGISISEYIQKSKIQEAQKMMIYFNRSLTEICNLLNFTDQSYFTKIFKRHAQITPKEFLRDIKIDSF</sequence>
<dbReference type="PROSITE" id="PS00041">
    <property type="entry name" value="HTH_ARAC_FAMILY_1"/>
    <property type="match status" value="1"/>
</dbReference>
<dbReference type="Proteomes" id="UP000184184">
    <property type="component" value="Unassembled WGS sequence"/>
</dbReference>
<dbReference type="SUPFAM" id="SSF46689">
    <property type="entry name" value="Homeodomain-like"/>
    <property type="match status" value="2"/>
</dbReference>
<gene>
    <name evidence="5" type="ORF">SAMN05216179_0446</name>
</gene>
<evidence type="ECO:0000256" key="2">
    <source>
        <dbReference type="ARBA" id="ARBA00023125"/>
    </source>
</evidence>
<feature type="domain" description="HTH araC/xylS-type" evidence="4">
    <location>
        <begin position="302"/>
        <end position="401"/>
    </location>
</feature>
<reference evidence="5 6" key="1">
    <citation type="submission" date="2016-11" db="EMBL/GenBank/DDBJ databases">
        <authorList>
            <person name="Jaros S."/>
            <person name="Januszkiewicz K."/>
            <person name="Wedrychowicz H."/>
        </authorList>
    </citation>
    <scope>NUCLEOTIDE SEQUENCE [LARGE SCALE GENOMIC DNA]</scope>
    <source>
        <strain evidence="5 6">CGMCC 1.10681</strain>
    </source>
</reference>
<keyword evidence="2" id="KW-0238">DNA-binding</keyword>
<evidence type="ECO:0000256" key="3">
    <source>
        <dbReference type="ARBA" id="ARBA00023163"/>
    </source>
</evidence>
<accession>A0A1M7JQT2</accession>
<keyword evidence="6" id="KW-1185">Reference proteome</keyword>
<dbReference type="PROSITE" id="PS01124">
    <property type="entry name" value="HTH_ARAC_FAMILY_2"/>
    <property type="match status" value="1"/>
</dbReference>
<evidence type="ECO:0000256" key="1">
    <source>
        <dbReference type="ARBA" id="ARBA00023015"/>
    </source>
</evidence>
<evidence type="ECO:0000259" key="4">
    <source>
        <dbReference type="PROSITE" id="PS01124"/>
    </source>
</evidence>
<dbReference type="GO" id="GO:0043565">
    <property type="term" value="F:sequence-specific DNA binding"/>
    <property type="evidence" value="ECO:0007669"/>
    <property type="project" value="InterPro"/>
</dbReference>
<protein>
    <submittedName>
        <fullName evidence="5">Transcriptional regulator, AraC family</fullName>
    </submittedName>
</protein>
<dbReference type="Pfam" id="PF12833">
    <property type="entry name" value="HTH_18"/>
    <property type="match status" value="1"/>
</dbReference>
<dbReference type="GO" id="GO:0003700">
    <property type="term" value="F:DNA-binding transcription factor activity"/>
    <property type="evidence" value="ECO:0007669"/>
    <property type="project" value="InterPro"/>
</dbReference>
<proteinExistence type="predicted"/>
<keyword evidence="3" id="KW-0804">Transcription</keyword>
<name>A0A1M7JQT2_9BACI</name>
<dbReference type="Gene3D" id="1.10.10.60">
    <property type="entry name" value="Homeodomain-like"/>
    <property type="match status" value="2"/>
</dbReference>
<keyword evidence="1" id="KW-0805">Transcription regulation</keyword>
<dbReference type="AlphaFoldDB" id="A0A1M7JQT2"/>
<dbReference type="STRING" id="1027249.SAMN05216179_0446"/>
<dbReference type="SMART" id="SM00342">
    <property type="entry name" value="HTH_ARAC"/>
    <property type="match status" value="1"/>
</dbReference>
<dbReference type="InterPro" id="IPR018062">
    <property type="entry name" value="HTH_AraC-typ_CS"/>
</dbReference>